<organism evidence="1 2">
    <name type="scientific">Brassica oleracea var. oleracea</name>
    <dbReference type="NCBI Taxonomy" id="109376"/>
    <lineage>
        <taxon>Eukaryota</taxon>
        <taxon>Viridiplantae</taxon>
        <taxon>Streptophyta</taxon>
        <taxon>Embryophyta</taxon>
        <taxon>Tracheophyta</taxon>
        <taxon>Spermatophyta</taxon>
        <taxon>Magnoliopsida</taxon>
        <taxon>eudicotyledons</taxon>
        <taxon>Gunneridae</taxon>
        <taxon>Pentapetalae</taxon>
        <taxon>rosids</taxon>
        <taxon>malvids</taxon>
        <taxon>Brassicales</taxon>
        <taxon>Brassicaceae</taxon>
        <taxon>Brassiceae</taxon>
        <taxon>Brassica</taxon>
    </lineage>
</organism>
<name>A0A0D3AGY0_BRAOL</name>
<sequence>MWLMLPNQPSSFQILMLSDLVVLPSGRLFLHFCDSRYIKNDEANSYGSQ</sequence>
<reference evidence="1" key="2">
    <citation type="submission" date="2015-06" db="UniProtKB">
        <authorList>
            <consortium name="EnsemblPlants"/>
        </authorList>
    </citation>
    <scope>IDENTIFICATION</scope>
</reference>
<proteinExistence type="predicted"/>
<dbReference type="Gramene" id="Bo25477s010.1">
    <property type="protein sequence ID" value="Bo25477s010.1"/>
    <property type="gene ID" value="Bo25477s010"/>
</dbReference>
<evidence type="ECO:0000313" key="2">
    <source>
        <dbReference type="Proteomes" id="UP000032141"/>
    </source>
</evidence>
<accession>A0A0D3AGY0</accession>
<keyword evidence="2" id="KW-1185">Reference proteome</keyword>
<dbReference type="EnsemblPlants" id="Bo25477s010.1">
    <property type="protein sequence ID" value="Bo25477s010.1"/>
    <property type="gene ID" value="Bo25477s010"/>
</dbReference>
<protein>
    <submittedName>
        <fullName evidence="1">Uncharacterized protein</fullName>
    </submittedName>
</protein>
<dbReference type="Proteomes" id="UP000032141">
    <property type="component" value="Unassembled WGS sequence"/>
</dbReference>
<dbReference type="HOGENOM" id="CLU_3144860_0_0_1"/>
<dbReference type="AlphaFoldDB" id="A0A0D3AGY0"/>
<evidence type="ECO:0000313" key="1">
    <source>
        <dbReference type="EnsemblPlants" id="Bo25477s010.1"/>
    </source>
</evidence>
<reference evidence="1" key="1">
    <citation type="journal article" date="2014" name="Genome Biol.">
        <title>Transcriptome and methylome profiling reveals relics of genome dominance in the mesopolyploid Brassica oleracea.</title>
        <authorList>
            <person name="Parkin I.A."/>
            <person name="Koh C."/>
            <person name="Tang H."/>
            <person name="Robinson S.J."/>
            <person name="Kagale S."/>
            <person name="Clarke W.E."/>
            <person name="Town C.D."/>
            <person name="Nixon J."/>
            <person name="Krishnakumar V."/>
            <person name="Bidwell S.L."/>
            <person name="Denoeud F."/>
            <person name="Belcram H."/>
            <person name="Links M.G."/>
            <person name="Just J."/>
            <person name="Clarke C."/>
            <person name="Bender T."/>
            <person name="Huebert T."/>
            <person name="Mason A.S."/>
            <person name="Pires J.C."/>
            <person name="Barker G."/>
            <person name="Moore J."/>
            <person name="Walley P.G."/>
            <person name="Manoli S."/>
            <person name="Batley J."/>
            <person name="Edwards D."/>
            <person name="Nelson M.N."/>
            <person name="Wang X."/>
            <person name="Paterson A.H."/>
            <person name="King G."/>
            <person name="Bancroft I."/>
            <person name="Chalhoub B."/>
            <person name="Sharpe A.G."/>
        </authorList>
    </citation>
    <scope>NUCLEOTIDE SEQUENCE [LARGE SCALE GENOMIC DNA]</scope>
    <source>
        <strain evidence="1">cv. TO1000</strain>
    </source>
</reference>